<reference evidence="5 6" key="1">
    <citation type="journal article" date="2022" name="Plant J.">
        <title>Strategies of tolerance reflected in two North American maple genomes.</title>
        <authorList>
            <person name="McEvoy S.L."/>
            <person name="Sezen U.U."/>
            <person name="Trouern-Trend A."/>
            <person name="McMahon S.M."/>
            <person name="Schaberg P.G."/>
            <person name="Yang J."/>
            <person name="Wegrzyn J.L."/>
            <person name="Swenson N.G."/>
        </authorList>
    </citation>
    <scope>NUCLEOTIDE SEQUENCE [LARGE SCALE GENOMIC DNA]</scope>
    <source>
        <strain evidence="5">91603</strain>
    </source>
</reference>
<keyword evidence="6" id="KW-1185">Reference proteome</keyword>
<evidence type="ECO:0000313" key="5">
    <source>
        <dbReference type="EMBL" id="KAI9198252.1"/>
    </source>
</evidence>
<proteinExistence type="predicted"/>
<keyword evidence="3" id="KW-0560">Oxidoreductase</keyword>
<dbReference type="EMBL" id="JAJSOW010000002">
    <property type="protein sequence ID" value="KAI9198252.1"/>
    <property type="molecule type" value="Genomic_DNA"/>
</dbReference>
<evidence type="ECO:0000313" key="6">
    <source>
        <dbReference type="Proteomes" id="UP001064489"/>
    </source>
</evidence>
<comment type="caution">
    <text evidence="5">The sequence shown here is derived from an EMBL/GenBank/DDBJ whole genome shotgun (WGS) entry which is preliminary data.</text>
</comment>
<dbReference type="Gene3D" id="3.40.462.20">
    <property type="match status" value="1"/>
</dbReference>
<dbReference type="Pfam" id="PF08031">
    <property type="entry name" value="BBE"/>
    <property type="match status" value="1"/>
</dbReference>
<dbReference type="GO" id="GO:0016491">
    <property type="term" value="F:oxidoreductase activity"/>
    <property type="evidence" value="ECO:0007669"/>
    <property type="project" value="UniProtKB-KW"/>
</dbReference>
<dbReference type="Gene3D" id="3.30.465.10">
    <property type="match status" value="1"/>
</dbReference>
<sequence length="195" mass="22327">MSWIDSVLWSANFDNGTNPNVLLDRNLDSSSFGKRKSDYVQKPIPKSSLDLLWKKMIELGKPGFVFNAYGGRMNEIAASETPFPHRAGNLFKIQYSVNWKEAGTEIENNYISQMRSLHSFMTPFVSNNPRSAYLNYRDLDIGVNQNGKDSFNQGKVYGEMYFNGNFDRLVKVKTMVDPNNFFRNEQSIPTLPSKI</sequence>
<keyword evidence="1" id="KW-0285">Flavoprotein</keyword>
<evidence type="ECO:0000256" key="2">
    <source>
        <dbReference type="ARBA" id="ARBA00022827"/>
    </source>
</evidence>
<dbReference type="AlphaFoldDB" id="A0AAD5JP57"/>
<accession>A0AAD5JP57</accession>
<dbReference type="PANTHER" id="PTHR32448">
    <property type="entry name" value="OS08G0158400 PROTEIN"/>
    <property type="match status" value="1"/>
</dbReference>
<evidence type="ECO:0000256" key="1">
    <source>
        <dbReference type="ARBA" id="ARBA00022630"/>
    </source>
</evidence>
<dbReference type="GO" id="GO:0050660">
    <property type="term" value="F:flavin adenine dinucleotide binding"/>
    <property type="evidence" value="ECO:0007669"/>
    <property type="project" value="InterPro"/>
</dbReference>
<feature type="domain" description="Berberine/berberine-like" evidence="4">
    <location>
        <begin position="132"/>
        <end position="189"/>
    </location>
</feature>
<gene>
    <name evidence="5" type="ORF">LWI28_012519</name>
</gene>
<dbReference type="Proteomes" id="UP001064489">
    <property type="component" value="Chromosome 13"/>
</dbReference>
<protein>
    <recommendedName>
        <fullName evidence="4">Berberine/berberine-like domain-containing protein</fullName>
    </recommendedName>
</protein>
<keyword evidence="2" id="KW-0274">FAD</keyword>
<dbReference type="InterPro" id="IPR016169">
    <property type="entry name" value="FAD-bd_PCMH_sub2"/>
</dbReference>
<name>A0AAD5JP57_ACENE</name>
<evidence type="ECO:0000256" key="3">
    <source>
        <dbReference type="ARBA" id="ARBA00023002"/>
    </source>
</evidence>
<dbReference type="InterPro" id="IPR012951">
    <property type="entry name" value="BBE"/>
</dbReference>
<organism evidence="5 6">
    <name type="scientific">Acer negundo</name>
    <name type="common">Box elder</name>
    <dbReference type="NCBI Taxonomy" id="4023"/>
    <lineage>
        <taxon>Eukaryota</taxon>
        <taxon>Viridiplantae</taxon>
        <taxon>Streptophyta</taxon>
        <taxon>Embryophyta</taxon>
        <taxon>Tracheophyta</taxon>
        <taxon>Spermatophyta</taxon>
        <taxon>Magnoliopsida</taxon>
        <taxon>eudicotyledons</taxon>
        <taxon>Gunneridae</taxon>
        <taxon>Pentapetalae</taxon>
        <taxon>rosids</taxon>
        <taxon>malvids</taxon>
        <taxon>Sapindales</taxon>
        <taxon>Sapindaceae</taxon>
        <taxon>Hippocastanoideae</taxon>
        <taxon>Acereae</taxon>
        <taxon>Acer</taxon>
    </lineage>
</organism>
<evidence type="ECO:0000259" key="4">
    <source>
        <dbReference type="Pfam" id="PF08031"/>
    </source>
</evidence>